<dbReference type="EMBL" id="GL876978">
    <property type="protein sequence ID" value="KLU91825.1"/>
    <property type="molecule type" value="Genomic_DNA"/>
</dbReference>
<evidence type="ECO:0000313" key="1">
    <source>
        <dbReference type="EMBL" id="KLU91825.1"/>
    </source>
</evidence>
<name>A0A0C4EDH5_MAGP6</name>
<evidence type="ECO:0000313" key="2">
    <source>
        <dbReference type="EnsemblFungi" id="MAPG_10774T0"/>
    </source>
</evidence>
<dbReference type="EnsemblFungi" id="MAPG_10774T0">
    <property type="protein sequence ID" value="MAPG_10774T0"/>
    <property type="gene ID" value="MAPG_10774"/>
</dbReference>
<dbReference type="Proteomes" id="UP000011715">
    <property type="component" value="Unassembled WGS sequence"/>
</dbReference>
<dbReference type="AlphaFoldDB" id="A0A0C4EDH5"/>
<reference evidence="1" key="3">
    <citation type="submission" date="2011-03" db="EMBL/GenBank/DDBJ databases">
        <title>Annotation of Magnaporthe poae ATCC 64411.</title>
        <authorList>
            <person name="Ma L.-J."/>
            <person name="Dead R."/>
            <person name="Young S.K."/>
            <person name="Zeng Q."/>
            <person name="Gargeya S."/>
            <person name="Fitzgerald M."/>
            <person name="Haas B."/>
            <person name="Abouelleil A."/>
            <person name="Alvarado L."/>
            <person name="Arachchi H.M."/>
            <person name="Berlin A."/>
            <person name="Brown A."/>
            <person name="Chapman S.B."/>
            <person name="Chen Z."/>
            <person name="Dunbar C."/>
            <person name="Freedman E."/>
            <person name="Gearin G."/>
            <person name="Gellesch M."/>
            <person name="Goldberg J."/>
            <person name="Griggs A."/>
            <person name="Gujja S."/>
            <person name="Heiman D."/>
            <person name="Howarth C."/>
            <person name="Larson L."/>
            <person name="Lui A."/>
            <person name="MacDonald P.J.P."/>
            <person name="Mehta T."/>
            <person name="Montmayeur A."/>
            <person name="Murphy C."/>
            <person name="Neiman D."/>
            <person name="Pearson M."/>
            <person name="Priest M."/>
            <person name="Roberts A."/>
            <person name="Saif S."/>
            <person name="Shea T."/>
            <person name="Shenoy N."/>
            <person name="Sisk P."/>
            <person name="Stolte C."/>
            <person name="Sykes S."/>
            <person name="Yandava C."/>
            <person name="Wortman J."/>
            <person name="Nusbaum C."/>
            <person name="Birren B."/>
        </authorList>
    </citation>
    <scope>NUCLEOTIDE SEQUENCE</scope>
    <source>
        <strain evidence="1">ATCC 64411</strain>
    </source>
</reference>
<reference evidence="1" key="1">
    <citation type="submission" date="2010-05" db="EMBL/GenBank/DDBJ databases">
        <title>The Genome Sequence of Magnaporthe poae strain ATCC 64411.</title>
        <authorList>
            <consortium name="The Broad Institute Genome Sequencing Platform"/>
            <consortium name="Broad Institute Genome Sequencing Center for Infectious Disease"/>
            <person name="Ma L.-J."/>
            <person name="Dead R."/>
            <person name="Young S."/>
            <person name="Zeng Q."/>
            <person name="Koehrsen M."/>
            <person name="Alvarado L."/>
            <person name="Berlin A."/>
            <person name="Chapman S.B."/>
            <person name="Chen Z."/>
            <person name="Freedman E."/>
            <person name="Gellesch M."/>
            <person name="Goldberg J."/>
            <person name="Griggs A."/>
            <person name="Gujja S."/>
            <person name="Heilman E.R."/>
            <person name="Heiman D."/>
            <person name="Hepburn T."/>
            <person name="Howarth C."/>
            <person name="Jen D."/>
            <person name="Larson L."/>
            <person name="Mehta T."/>
            <person name="Neiman D."/>
            <person name="Pearson M."/>
            <person name="Roberts A."/>
            <person name="Saif S."/>
            <person name="Shea T."/>
            <person name="Shenoy N."/>
            <person name="Sisk P."/>
            <person name="Stolte C."/>
            <person name="Sykes S."/>
            <person name="Walk T."/>
            <person name="White J."/>
            <person name="Yandava C."/>
            <person name="Haas B."/>
            <person name="Nusbaum C."/>
            <person name="Birren B."/>
        </authorList>
    </citation>
    <scope>NUCLEOTIDE SEQUENCE</scope>
    <source>
        <strain evidence="1">ATCC 64411</strain>
    </source>
</reference>
<reference evidence="2" key="4">
    <citation type="journal article" date="2015" name="G3 (Bethesda)">
        <title>Genome sequences of three phytopathogenic species of the Magnaporthaceae family of fungi.</title>
        <authorList>
            <person name="Okagaki L.H."/>
            <person name="Nunes C.C."/>
            <person name="Sailsbery J."/>
            <person name="Clay B."/>
            <person name="Brown D."/>
            <person name="John T."/>
            <person name="Oh Y."/>
            <person name="Young N."/>
            <person name="Fitzgerald M."/>
            <person name="Haas B.J."/>
            <person name="Zeng Q."/>
            <person name="Young S."/>
            <person name="Adiconis X."/>
            <person name="Fan L."/>
            <person name="Levin J.Z."/>
            <person name="Mitchell T.K."/>
            <person name="Okubara P.A."/>
            <person name="Farman M.L."/>
            <person name="Kohn L.M."/>
            <person name="Birren B."/>
            <person name="Ma L.-J."/>
            <person name="Dean R.A."/>
        </authorList>
    </citation>
    <scope>NUCLEOTIDE SEQUENCE</scope>
    <source>
        <strain evidence="2">ATCC 64411 / 73-15</strain>
    </source>
</reference>
<evidence type="ECO:0000313" key="3">
    <source>
        <dbReference type="Proteomes" id="UP000011715"/>
    </source>
</evidence>
<reference evidence="3" key="2">
    <citation type="submission" date="2010-05" db="EMBL/GenBank/DDBJ databases">
        <title>The genome sequence of Magnaporthe poae strain ATCC 64411.</title>
        <authorList>
            <person name="Ma L.-J."/>
            <person name="Dead R."/>
            <person name="Young S."/>
            <person name="Zeng Q."/>
            <person name="Koehrsen M."/>
            <person name="Alvarado L."/>
            <person name="Berlin A."/>
            <person name="Chapman S.B."/>
            <person name="Chen Z."/>
            <person name="Freedman E."/>
            <person name="Gellesch M."/>
            <person name="Goldberg J."/>
            <person name="Griggs A."/>
            <person name="Gujja S."/>
            <person name="Heilman E.R."/>
            <person name="Heiman D."/>
            <person name="Hepburn T."/>
            <person name="Howarth C."/>
            <person name="Jen D."/>
            <person name="Larson L."/>
            <person name="Mehta T."/>
            <person name="Neiman D."/>
            <person name="Pearson M."/>
            <person name="Roberts A."/>
            <person name="Saif S."/>
            <person name="Shea T."/>
            <person name="Shenoy N."/>
            <person name="Sisk P."/>
            <person name="Stolte C."/>
            <person name="Sykes S."/>
            <person name="Walk T."/>
            <person name="White J."/>
            <person name="Yandava C."/>
            <person name="Haas B."/>
            <person name="Nusbaum C."/>
            <person name="Birren B."/>
        </authorList>
    </citation>
    <scope>NUCLEOTIDE SEQUENCE [LARGE SCALE GENOMIC DNA]</scope>
    <source>
        <strain evidence="3">ATCC 64411 / 73-15</strain>
    </source>
</reference>
<organism evidence="2 3">
    <name type="scientific">Magnaporthiopsis poae (strain ATCC 64411 / 73-15)</name>
    <name type="common">Kentucky bluegrass fungus</name>
    <name type="synonym">Magnaporthe poae</name>
    <dbReference type="NCBI Taxonomy" id="644358"/>
    <lineage>
        <taxon>Eukaryota</taxon>
        <taxon>Fungi</taxon>
        <taxon>Dikarya</taxon>
        <taxon>Ascomycota</taxon>
        <taxon>Pezizomycotina</taxon>
        <taxon>Sordariomycetes</taxon>
        <taxon>Sordariomycetidae</taxon>
        <taxon>Magnaporthales</taxon>
        <taxon>Magnaporthaceae</taxon>
        <taxon>Magnaporthiopsis</taxon>
    </lineage>
</organism>
<dbReference type="VEuPathDB" id="FungiDB:MAPG_10774"/>
<keyword evidence="3" id="KW-1185">Reference proteome</keyword>
<proteinExistence type="predicted"/>
<sequence length="198" mass="21322">MYIFLFPAASLSSLFFPRPGHVDKCLRGDPGRGAHFLGWQHFFLYKSTTLAPVGPIVLKLGLVPTQKPAEPHPCRWLDAHAAAAGLYGCQLWLSAGARLSNLSLLLGWDGWCPATNVLRRGVWKAAADVPKSGPRCIPNRARGAALVADSWVCPGLWDFGGGCLPYSKGRGVAVGSGIHRALNVSSERARRMCVHLIA</sequence>
<protein>
    <submittedName>
        <fullName evidence="1 2">Uncharacterized protein</fullName>
    </submittedName>
</protein>
<gene>
    <name evidence="1" type="ORF">MAPG_10774</name>
</gene>
<reference evidence="2" key="5">
    <citation type="submission" date="2015-06" db="UniProtKB">
        <authorList>
            <consortium name="EnsemblFungi"/>
        </authorList>
    </citation>
    <scope>IDENTIFICATION</scope>
    <source>
        <strain evidence="2">ATCC 64411</strain>
    </source>
</reference>
<accession>A0A0C4EDH5</accession>
<dbReference type="EMBL" id="ADBL01002664">
    <property type="status" value="NOT_ANNOTATED_CDS"/>
    <property type="molecule type" value="Genomic_DNA"/>
</dbReference>